<evidence type="ECO:0000313" key="3">
    <source>
        <dbReference type="Proteomes" id="UP001222027"/>
    </source>
</evidence>
<feature type="region of interest" description="Disordered" evidence="1">
    <location>
        <begin position="1"/>
        <end position="26"/>
    </location>
</feature>
<accession>A0AAV8RJK2</accession>
<keyword evidence="3" id="KW-1185">Reference proteome</keyword>
<proteinExistence type="predicted"/>
<evidence type="ECO:0008006" key="4">
    <source>
        <dbReference type="Google" id="ProtNLM"/>
    </source>
</evidence>
<dbReference type="AlphaFoldDB" id="A0AAV8RJK2"/>
<comment type="caution">
    <text evidence="2">The sequence shown here is derived from an EMBL/GenBank/DDBJ whole genome shotgun (WGS) entry which is preliminary data.</text>
</comment>
<sequence length="159" mass="17726">MERSKTHERVGVPRGLGTDSDDGFGLRRMRRSKDRLGDPREHASCLVSISFNTALYLRIQAATSDIEEQLFYLQARARDALVFSFRAEVITIVHSISTHQEECHQSAEEIASNSMLNYGLIGVSTFYSTNHNPCTAFQGTRGPGINGLSQSWKEADCEV</sequence>
<evidence type="ECO:0000256" key="1">
    <source>
        <dbReference type="SAM" id="MobiDB-lite"/>
    </source>
</evidence>
<name>A0AAV8RJK2_ENSVE</name>
<evidence type="ECO:0000313" key="2">
    <source>
        <dbReference type="EMBL" id="KAJ8510214.1"/>
    </source>
</evidence>
<dbReference type="EMBL" id="JAQQAF010000001">
    <property type="protein sequence ID" value="KAJ8510214.1"/>
    <property type="molecule type" value="Genomic_DNA"/>
</dbReference>
<organism evidence="2 3">
    <name type="scientific">Ensete ventricosum</name>
    <name type="common">Abyssinian banana</name>
    <name type="synonym">Musa ensete</name>
    <dbReference type="NCBI Taxonomy" id="4639"/>
    <lineage>
        <taxon>Eukaryota</taxon>
        <taxon>Viridiplantae</taxon>
        <taxon>Streptophyta</taxon>
        <taxon>Embryophyta</taxon>
        <taxon>Tracheophyta</taxon>
        <taxon>Spermatophyta</taxon>
        <taxon>Magnoliopsida</taxon>
        <taxon>Liliopsida</taxon>
        <taxon>Zingiberales</taxon>
        <taxon>Musaceae</taxon>
        <taxon>Ensete</taxon>
    </lineage>
</organism>
<protein>
    <recommendedName>
        <fullName evidence="4">LOB domain-containing protein</fullName>
    </recommendedName>
</protein>
<feature type="compositionally biased region" description="Basic and acidic residues" evidence="1">
    <location>
        <begin position="1"/>
        <end position="11"/>
    </location>
</feature>
<reference evidence="2 3" key="1">
    <citation type="submission" date="2022-12" db="EMBL/GenBank/DDBJ databases">
        <title>Chromosome-scale assembly of the Ensete ventricosum genome.</title>
        <authorList>
            <person name="Dussert Y."/>
            <person name="Stocks J."/>
            <person name="Wendawek A."/>
            <person name="Woldeyes F."/>
            <person name="Nichols R.A."/>
            <person name="Borrell J.S."/>
        </authorList>
    </citation>
    <scope>NUCLEOTIDE SEQUENCE [LARGE SCALE GENOMIC DNA]</scope>
    <source>
        <strain evidence="3">cv. Maze</strain>
        <tissue evidence="2">Seeds</tissue>
    </source>
</reference>
<dbReference type="Proteomes" id="UP001222027">
    <property type="component" value="Unassembled WGS sequence"/>
</dbReference>
<gene>
    <name evidence="2" type="ORF">OPV22_000648</name>
</gene>